<dbReference type="Gene3D" id="1.25.10.10">
    <property type="entry name" value="Leucine-rich Repeat Variant"/>
    <property type="match status" value="1"/>
</dbReference>
<dbReference type="GO" id="GO:0061608">
    <property type="term" value="F:nuclear import signal receptor activity"/>
    <property type="evidence" value="ECO:0007669"/>
    <property type="project" value="InterPro"/>
</dbReference>
<dbReference type="InterPro" id="IPR011989">
    <property type="entry name" value="ARM-like"/>
</dbReference>
<name>A0A8T0AJ75_SILME</name>
<dbReference type="PROSITE" id="PS50176">
    <property type="entry name" value="ARM_REPEAT"/>
    <property type="match status" value="1"/>
</dbReference>
<sequence length="492" mass="55109">MQVDGMSDSGYLESQANDMEQVTGGVITEDMTQMIFSSFKEQQIEGMQCFRKLMCEEPNPPIDEVIATPGVVERFVEFLKTKEEPRLQFDAACVLTKIISGTSEQTGVVIQAGAVPIFIELVSSENVDVKDKALVALRMIAEDSTECRDYVLDCNIIPSIVQLLTNQNHLTTLRKAVLVLRNMCSVWSQLPDFNKMSPCLGVLSWLLQNVNDIDVLINICRTLGFLMGREEEKIQSVIDSGVCPRLAELLLHPYEDVVFSALHAVKNIISGNDAQKNVMLDCSVLRGLHYRIYFSSKRVQKQNYYAITKFTIGTQSHIQRVIDKGMFSGLITMLHRYEIDSEFDAGWPIATAVVWGSAEQIRHLVELGCIGSLCYLLGCSNSDMVHFALFGLEKILTLGEMEAEEGGGINPYLDLFMAENSYSTHSVHLTLESLKSHEEEVIRRIAFRLIENYFSPEDEDADPAPAVNLQQGDAPMENSELREPEEPQQESA</sequence>
<organism evidence="8 9">
    <name type="scientific">Silurus meridionalis</name>
    <name type="common">Southern catfish</name>
    <name type="synonym">Silurus soldatovi meridionalis</name>
    <dbReference type="NCBI Taxonomy" id="175797"/>
    <lineage>
        <taxon>Eukaryota</taxon>
        <taxon>Metazoa</taxon>
        <taxon>Chordata</taxon>
        <taxon>Craniata</taxon>
        <taxon>Vertebrata</taxon>
        <taxon>Euteleostomi</taxon>
        <taxon>Actinopterygii</taxon>
        <taxon>Neopterygii</taxon>
        <taxon>Teleostei</taxon>
        <taxon>Ostariophysi</taxon>
        <taxon>Siluriformes</taxon>
        <taxon>Siluridae</taxon>
        <taxon>Silurus</taxon>
    </lineage>
</organism>
<accession>A0A8T0AJ75</accession>
<keyword evidence="9" id="KW-1185">Reference proteome</keyword>
<dbReference type="SMART" id="SM00185">
    <property type="entry name" value="ARM"/>
    <property type="match status" value="5"/>
</dbReference>
<evidence type="ECO:0000256" key="7">
    <source>
        <dbReference type="SAM" id="MobiDB-lite"/>
    </source>
</evidence>
<gene>
    <name evidence="8" type="ORF">HF521_010650</name>
</gene>
<comment type="caution">
    <text evidence="8">The sequence shown here is derived from an EMBL/GenBank/DDBJ whole genome shotgun (WGS) entry which is preliminary data.</text>
</comment>
<keyword evidence="2 5" id="KW-0813">Transport</keyword>
<dbReference type="SUPFAM" id="SSF48371">
    <property type="entry name" value="ARM repeat"/>
    <property type="match status" value="1"/>
</dbReference>
<proteinExistence type="inferred from homology"/>
<dbReference type="GO" id="GO:0006606">
    <property type="term" value="P:protein import into nucleus"/>
    <property type="evidence" value="ECO:0007669"/>
    <property type="project" value="InterPro"/>
</dbReference>
<evidence type="ECO:0000313" key="8">
    <source>
        <dbReference type="EMBL" id="KAF7691683.1"/>
    </source>
</evidence>
<dbReference type="InterPro" id="IPR024931">
    <property type="entry name" value="Importin_alpha"/>
</dbReference>
<protein>
    <recommendedName>
        <fullName evidence="5">Importin subunit alpha</fullName>
    </recommendedName>
</protein>
<dbReference type="EMBL" id="JABFDY010000021">
    <property type="protein sequence ID" value="KAF7691683.1"/>
    <property type="molecule type" value="Genomic_DNA"/>
</dbReference>
<keyword evidence="3" id="KW-0677">Repeat</keyword>
<evidence type="ECO:0000256" key="5">
    <source>
        <dbReference type="PIRNR" id="PIRNR005673"/>
    </source>
</evidence>
<feature type="repeat" description="ARM" evidence="6">
    <location>
        <begin position="155"/>
        <end position="183"/>
    </location>
</feature>
<reference evidence="8" key="1">
    <citation type="submission" date="2020-08" db="EMBL/GenBank/DDBJ databases">
        <title>Chromosome-level assembly of Southern catfish (Silurus meridionalis) provides insights into visual adaptation to the nocturnal and benthic lifestyles.</title>
        <authorList>
            <person name="Zhang Y."/>
            <person name="Wang D."/>
            <person name="Peng Z."/>
        </authorList>
    </citation>
    <scope>NUCLEOTIDE SEQUENCE</scope>
    <source>
        <strain evidence="8">SWU-2019-XX</strain>
        <tissue evidence="8">Muscle</tissue>
    </source>
</reference>
<comment type="similarity">
    <text evidence="1 5">Belongs to the importin alpha family.</text>
</comment>
<dbReference type="PIRSF" id="PIRSF005673">
    <property type="entry name" value="Importin_alpha"/>
    <property type="match status" value="1"/>
</dbReference>
<evidence type="ECO:0000256" key="1">
    <source>
        <dbReference type="ARBA" id="ARBA00010394"/>
    </source>
</evidence>
<evidence type="ECO:0000256" key="4">
    <source>
        <dbReference type="ARBA" id="ARBA00022927"/>
    </source>
</evidence>
<dbReference type="Pfam" id="PF00514">
    <property type="entry name" value="Arm"/>
    <property type="match status" value="3"/>
</dbReference>
<feature type="region of interest" description="Disordered" evidence="7">
    <location>
        <begin position="456"/>
        <end position="492"/>
    </location>
</feature>
<evidence type="ECO:0000256" key="3">
    <source>
        <dbReference type="ARBA" id="ARBA00022737"/>
    </source>
</evidence>
<dbReference type="InterPro" id="IPR016024">
    <property type="entry name" value="ARM-type_fold"/>
</dbReference>
<evidence type="ECO:0000256" key="2">
    <source>
        <dbReference type="ARBA" id="ARBA00022448"/>
    </source>
</evidence>
<dbReference type="AlphaFoldDB" id="A0A8T0AJ75"/>
<dbReference type="Proteomes" id="UP000606274">
    <property type="component" value="Unassembled WGS sequence"/>
</dbReference>
<evidence type="ECO:0000313" key="9">
    <source>
        <dbReference type="Proteomes" id="UP000606274"/>
    </source>
</evidence>
<dbReference type="PANTHER" id="PTHR23316">
    <property type="entry name" value="IMPORTIN ALPHA"/>
    <property type="match status" value="1"/>
</dbReference>
<keyword evidence="4 5" id="KW-0653">Protein transport</keyword>
<dbReference type="GO" id="GO:0005737">
    <property type="term" value="C:cytoplasm"/>
    <property type="evidence" value="ECO:0007669"/>
    <property type="project" value="InterPro"/>
</dbReference>
<evidence type="ECO:0000256" key="6">
    <source>
        <dbReference type="PROSITE-ProRule" id="PRU00259"/>
    </source>
</evidence>
<dbReference type="InterPro" id="IPR000225">
    <property type="entry name" value="Armadillo"/>
</dbReference>